<evidence type="ECO:0000256" key="6">
    <source>
        <dbReference type="ARBA" id="ARBA00046062"/>
    </source>
</evidence>
<feature type="compositionally biased region" description="Polar residues" evidence="7">
    <location>
        <begin position="416"/>
        <end position="440"/>
    </location>
</feature>
<evidence type="ECO:0000256" key="5">
    <source>
        <dbReference type="ARBA" id="ARBA00041575"/>
    </source>
</evidence>
<dbReference type="PROSITE" id="PS50033">
    <property type="entry name" value="UBX"/>
    <property type="match status" value="1"/>
</dbReference>
<dbReference type="SMART" id="SM00166">
    <property type="entry name" value="UBX"/>
    <property type="match status" value="1"/>
</dbReference>
<feature type="compositionally biased region" description="Basic and acidic residues" evidence="7">
    <location>
        <begin position="448"/>
        <end position="467"/>
    </location>
</feature>
<dbReference type="CDD" id="cd16117">
    <property type="entry name" value="UBX_UBXN4"/>
    <property type="match status" value="1"/>
</dbReference>
<reference evidence="9 10" key="1">
    <citation type="submission" date="2019-09" db="EMBL/GenBank/DDBJ databases">
        <title>Bird 10,000 Genomes (B10K) Project - Family phase.</title>
        <authorList>
            <person name="Zhang G."/>
        </authorList>
    </citation>
    <scope>NUCLEOTIDE SEQUENCE [LARGE SCALE GENOMIC DNA]</scope>
    <source>
        <strain evidence="9">B10K-DU-002-25</strain>
        <tissue evidence="9">Muscle</tissue>
    </source>
</reference>
<keyword evidence="10" id="KW-1185">Reference proteome</keyword>
<dbReference type="Proteomes" id="UP000583915">
    <property type="component" value="Unassembled WGS sequence"/>
</dbReference>
<dbReference type="PANTHER" id="PTHR46424:SF1">
    <property type="entry name" value="UBX DOMAIN-CONTAINING PROTEIN 4"/>
    <property type="match status" value="1"/>
</dbReference>
<dbReference type="PANTHER" id="PTHR46424">
    <property type="entry name" value="UBX DOMAIN-CONTAINING PROTEIN 4"/>
    <property type="match status" value="1"/>
</dbReference>
<comment type="subunit">
    <text evidence="3">Directly interacts with VCP. Interacts with UBQLN1. Forms a complex with VCP and UBQLN1.</text>
</comment>
<name>A0A7L1VH13_SITEU</name>
<dbReference type="AlphaFoldDB" id="A0A7L1VH13"/>
<dbReference type="InterPro" id="IPR001012">
    <property type="entry name" value="UBX_dom"/>
</dbReference>
<comment type="function">
    <text evidence="6">Involved in endoplasmic reticulum-associated protein degradation (ERAD). Acts as a platform to recruit both UBQLN1 and VCP to the ER during ERAD.</text>
</comment>
<feature type="region of interest" description="Disordered" evidence="7">
    <location>
        <begin position="141"/>
        <end position="171"/>
    </location>
</feature>
<evidence type="ECO:0000313" key="9">
    <source>
        <dbReference type="EMBL" id="NXO84401.1"/>
    </source>
</evidence>
<evidence type="ECO:0000256" key="2">
    <source>
        <dbReference type="ARBA" id="ARBA00023230"/>
    </source>
</evidence>
<feature type="non-terminal residue" evidence="9">
    <location>
        <position position="1"/>
    </location>
</feature>
<dbReference type="GO" id="GO:0005789">
    <property type="term" value="C:endoplasmic reticulum membrane"/>
    <property type="evidence" value="ECO:0007669"/>
    <property type="project" value="UniProtKB-SubCell"/>
</dbReference>
<feature type="region of interest" description="Disordered" evidence="7">
    <location>
        <begin position="88"/>
        <end position="129"/>
    </location>
</feature>
<dbReference type="InterPro" id="IPR036249">
    <property type="entry name" value="Thioredoxin-like_sf"/>
</dbReference>
<feature type="domain" description="UBX" evidence="8">
    <location>
        <begin position="289"/>
        <end position="367"/>
    </location>
</feature>
<dbReference type="SUPFAM" id="SSF54236">
    <property type="entry name" value="Ubiquitin-like"/>
    <property type="match status" value="1"/>
</dbReference>
<protein>
    <recommendedName>
        <fullName evidence="4">UBX domain-containing protein 4</fullName>
    </recommendedName>
    <alternativeName>
        <fullName evidence="5">UBX domain-containing protein 2</fullName>
    </alternativeName>
</protein>
<feature type="compositionally biased region" description="Polar residues" evidence="7">
    <location>
        <begin position="141"/>
        <end position="163"/>
    </location>
</feature>
<evidence type="ECO:0000259" key="8">
    <source>
        <dbReference type="PROSITE" id="PS50033"/>
    </source>
</evidence>
<dbReference type="Gene3D" id="3.10.20.90">
    <property type="entry name" value="Phosphatidylinositol 3-kinase Catalytic Subunit, Chain A, domain 1"/>
    <property type="match status" value="1"/>
</dbReference>
<feature type="region of interest" description="Disordered" evidence="7">
    <location>
        <begin position="413"/>
        <end position="484"/>
    </location>
</feature>
<accession>A0A7L1VH13</accession>
<evidence type="ECO:0000256" key="3">
    <source>
        <dbReference type="ARBA" id="ARBA00038812"/>
    </source>
</evidence>
<sequence>VLCLAGEDEQSTEMAARWEDEKVTEAASDGFVAIKIDTKSEACLQFSQIYPVVCVPSSFFIGDNGIPLEVIAGSVSVEELVTRIHKVKQMHTGKGQPLENGSQASAPCASSQSDGAPESAGSRAGVCDSPEAAVPETIASSAGNGQASHEATNSADKQANDAQPVNDLTLKVERQLTKKLEERREERRKEEEQKEIKKEIERRKTGKEMLEYKRRQEEELTKRILEERNREKAEEKAARERIRQQIAMDRAERAARFAKSKEEAEAAKAAALQAKQAEIEARKEAAQRERSAIARIQFRLPDGSSFTNQFPSEARLEEARQFAAQMVGNTYGNFSLATMFPRREFTKEDYGKKLLELELAPSASVVLLPAGRPSTSVVQASGSDLWKFLGTILYPLLAVWRFISNFLFTSPPPSQPSVRSAHQQDHSAPSTSGSIEQSRQAVRKRVVEKRGEDFKKEGKIYRLRTQDDGEDENNTWNGNSTQQM</sequence>
<feature type="compositionally biased region" description="Low complexity" evidence="7">
    <location>
        <begin position="102"/>
        <end position="113"/>
    </location>
</feature>
<evidence type="ECO:0000313" key="10">
    <source>
        <dbReference type="Proteomes" id="UP000583915"/>
    </source>
</evidence>
<evidence type="ECO:0000256" key="4">
    <source>
        <dbReference type="ARBA" id="ARBA00040925"/>
    </source>
</evidence>
<comment type="caution">
    <text evidence="9">The sequence shown here is derived from an EMBL/GenBank/DDBJ whole genome shotgun (WGS) entry which is preliminary data.</text>
</comment>
<proteinExistence type="predicted"/>
<dbReference type="GO" id="GO:0036503">
    <property type="term" value="P:ERAD pathway"/>
    <property type="evidence" value="ECO:0007669"/>
    <property type="project" value="TreeGrafter"/>
</dbReference>
<dbReference type="InterPro" id="IPR029071">
    <property type="entry name" value="Ubiquitin-like_domsf"/>
</dbReference>
<dbReference type="Gene3D" id="3.40.30.10">
    <property type="entry name" value="Glutaredoxin"/>
    <property type="match status" value="1"/>
</dbReference>
<dbReference type="Pfam" id="PF00789">
    <property type="entry name" value="UBX"/>
    <property type="match status" value="1"/>
</dbReference>
<keyword evidence="2" id="KW-0834">Unfolded protein response</keyword>
<comment type="subcellular location">
    <subcellularLocation>
        <location evidence="1">Endoplasmic reticulum membrane</location>
        <topology evidence="1">Peripheral membrane protein</topology>
    </subcellularLocation>
</comment>
<dbReference type="GO" id="GO:0006986">
    <property type="term" value="P:response to unfolded protein"/>
    <property type="evidence" value="ECO:0007669"/>
    <property type="project" value="UniProtKB-KW"/>
</dbReference>
<evidence type="ECO:0000256" key="1">
    <source>
        <dbReference type="ARBA" id="ARBA00004406"/>
    </source>
</evidence>
<organism evidence="9 10">
    <name type="scientific">Sitta europaea</name>
    <name type="common">Eurasian nuthatch</name>
    <dbReference type="NCBI Taxonomy" id="50251"/>
    <lineage>
        <taxon>Eukaryota</taxon>
        <taxon>Metazoa</taxon>
        <taxon>Chordata</taxon>
        <taxon>Craniata</taxon>
        <taxon>Vertebrata</taxon>
        <taxon>Euteleostomi</taxon>
        <taxon>Archelosauria</taxon>
        <taxon>Archosauria</taxon>
        <taxon>Dinosauria</taxon>
        <taxon>Saurischia</taxon>
        <taxon>Theropoda</taxon>
        <taxon>Coelurosauria</taxon>
        <taxon>Aves</taxon>
        <taxon>Neognathae</taxon>
        <taxon>Neoaves</taxon>
        <taxon>Telluraves</taxon>
        <taxon>Australaves</taxon>
        <taxon>Passeriformes</taxon>
        <taxon>Sittidae</taxon>
        <taxon>Sitta</taxon>
    </lineage>
</organism>
<dbReference type="SUPFAM" id="SSF52833">
    <property type="entry name" value="Thioredoxin-like"/>
    <property type="match status" value="1"/>
</dbReference>
<evidence type="ECO:0000256" key="7">
    <source>
        <dbReference type="SAM" id="MobiDB-lite"/>
    </source>
</evidence>
<feature type="non-terminal residue" evidence="9">
    <location>
        <position position="484"/>
    </location>
</feature>
<dbReference type="EMBL" id="VXBS01007686">
    <property type="protein sequence ID" value="NXO84401.1"/>
    <property type="molecule type" value="Genomic_DNA"/>
</dbReference>
<gene>
    <name evidence="9" type="primary">Ubxn4</name>
    <name evidence="9" type="ORF">SITEUR_R11014</name>
</gene>
<feature type="compositionally biased region" description="Polar residues" evidence="7">
    <location>
        <begin position="474"/>
        <end position="484"/>
    </location>
</feature>